<dbReference type="AlphaFoldDB" id="W6K3M8"/>
<sequence>MRLSVELLQHQAWILDQTSQGAGPARPHQWLVALLECCSGLVLALEVGGQPSRQRSTELAALRSTRRGRQHESGELAGSRHEGDGGGLKCGGGVAHPLVIPGISDRDGHTLDGGDRVSTERDGEPSGVLVVVEIASDVDSVRAHLSQGDIADEVAGIDEPSIPHNHGRFQVDAIEVELRARVSLITDPPEHVLDRGLVGADVKRLGALSGSPTDHCTVATHHPAGVRGEDGGRVEIARGPVRLSAGVIPGEQRNTTVVQGWVVGIDCHSGRILVLAGEAAAGAFLFTFPPSIEPVEADDEPLSTVPAEHVTITTKVDGPLRDVAPVRERLRAHLAGVRHDAKPGAQRGFSEVFGHVATVAPSTDRSDACCDGATHMTNGDRGSHG</sequence>
<protein>
    <submittedName>
        <fullName evidence="2">Uncharacterized protein</fullName>
    </submittedName>
</protein>
<proteinExistence type="predicted"/>
<keyword evidence="3" id="KW-1185">Reference proteome</keyword>
<gene>
    <name evidence="2" type="ORF">BN11_290017</name>
</gene>
<dbReference type="Proteomes" id="UP000035763">
    <property type="component" value="Unassembled WGS sequence"/>
</dbReference>
<comment type="caution">
    <text evidence="2">The sequence shown here is derived from an EMBL/GenBank/DDBJ whole genome shotgun (WGS) entry which is preliminary data.</text>
</comment>
<evidence type="ECO:0000256" key="1">
    <source>
        <dbReference type="SAM" id="MobiDB-lite"/>
    </source>
</evidence>
<accession>W6K3M8</accession>
<evidence type="ECO:0000313" key="3">
    <source>
        <dbReference type="Proteomes" id="UP000035763"/>
    </source>
</evidence>
<feature type="compositionally biased region" description="Basic and acidic residues" evidence="1">
    <location>
        <begin position="70"/>
        <end position="84"/>
    </location>
</feature>
<reference evidence="2 3" key="1">
    <citation type="journal article" date="2013" name="ISME J.">
        <title>A metabolic model for members of the genus Tetrasphaera involved in enhanced biological phosphorus removal.</title>
        <authorList>
            <person name="Kristiansen R."/>
            <person name="Nguyen H.T.T."/>
            <person name="Saunders A.M."/>
            <person name="Nielsen J.L."/>
            <person name="Wimmer R."/>
            <person name="Le V.Q."/>
            <person name="McIlroy S.J."/>
            <person name="Petrovski S."/>
            <person name="Seviour R.J."/>
            <person name="Calteau A."/>
            <person name="Nielsen K.L."/>
            <person name="Nielsen P.H."/>
        </authorList>
    </citation>
    <scope>NUCLEOTIDE SEQUENCE [LARGE SCALE GENOMIC DNA]</scope>
    <source>
        <strain evidence="2 3">Ben110</strain>
    </source>
</reference>
<evidence type="ECO:0000313" key="2">
    <source>
        <dbReference type="EMBL" id="CCH73539.1"/>
    </source>
</evidence>
<organism evidence="2 3">
    <name type="scientific">Nostocoides australiense Ben110</name>
    <dbReference type="NCBI Taxonomy" id="1193182"/>
    <lineage>
        <taxon>Bacteria</taxon>
        <taxon>Bacillati</taxon>
        <taxon>Actinomycetota</taxon>
        <taxon>Actinomycetes</taxon>
        <taxon>Micrococcales</taxon>
        <taxon>Intrasporangiaceae</taxon>
        <taxon>Nostocoides</taxon>
    </lineage>
</organism>
<name>W6K3M8_9MICO</name>
<dbReference type="EMBL" id="CAJA01000212">
    <property type="protein sequence ID" value="CCH73539.1"/>
    <property type="molecule type" value="Genomic_DNA"/>
</dbReference>
<feature type="region of interest" description="Disordered" evidence="1">
    <location>
        <begin position="54"/>
        <end position="86"/>
    </location>
</feature>